<dbReference type="Gene3D" id="2.60.40.10">
    <property type="entry name" value="Immunoglobulins"/>
    <property type="match status" value="1"/>
</dbReference>
<dbReference type="Pfam" id="PF00353">
    <property type="entry name" value="HemolysinCabind"/>
    <property type="match status" value="15"/>
</dbReference>
<evidence type="ECO:0000256" key="7">
    <source>
        <dbReference type="ARBA" id="ARBA00023026"/>
    </source>
</evidence>
<dbReference type="InterPro" id="IPR011049">
    <property type="entry name" value="Serralysin-like_metalloprot_C"/>
</dbReference>
<dbReference type="PRINTS" id="PR00313">
    <property type="entry name" value="CABNDNGRPT"/>
</dbReference>
<dbReference type="InterPro" id="IPR010566">
    <property type="entry name" value="Haemolys_ca-bd"/>
</dbReference>
<dbReference type="InterPro" id="IPR006644">
    <property type="entry name" value="Cadg"/>
</dbReference>
<protein>
    <submittedName>
        <fullName evidence="11">Ca2+-binding protein, RTX toxin-related</fullName>
    </submittedName>
</protein>
<dbReference type="SUPFAM" id="SSF49313">
    <property type="entry name" value="Cadherin-like"/>
    <property type="match status" value="1"/>
</dbReference>
<dbReference type="InterPro" id="IPR001343">
    <property type="entry name" value="Hemolysn_Ca-bd"/>
</dbReference>
<name>A0A1H8S3M2_9PROT</name>
<dbReference type="Pfam" id="PF05345">
    <property type="entry name" value="He_PIG"/>
    <property type="match status" value="1"/>
</dbReference>
<sequence length="2440" mass="256079">MSQFVEYFKQAELALASYAQNLISGDPSEFELKKAELSANQARTFAETYHVVAQHNDVTGLSVTVFSDKVSGETFLAIRGTEEDDLRDLLTDLINITWLGDTTLQPQYISLKLKVAEWIENGILPQSFTVTGHSLGGFLAAGLVAEPVFADHISHAYLFNAPGVGGFTGSHAAAYAVLNFLGVASTYDQSKISNIEAATGISPISGLGFDAASPIDIIIEDQMAPDISNPPGARNHSQQVLTDALATYSVYSQLAPSLNQEQLNKLIDAFGSTKDVSGASNSKTLESAVDALRVILLNPENGKIALGENQKTETGNRDKFYENLYALQKSDQFKELAGKVQLTLLSDLSASAIISKIESNDQDGLATRFALLALNPFILEGEKINYGAFNTNGELDLFNPDSGTGTLTSSYLVDRMAMLMRKNWFNIEDKNPLDSSASFSSSNHSYQNINDYFEDVTSGYKISQGELSGNTPRYFFGGENADNPAASAVEDHLYSGGGDDTLKGLEGNDYLEGGAGSDTYIVNPGDGTDTVLDTDGIGAVQFGAVIVQGRSGVTDSKDWIRSGDTWMDQRNDLVYLLAAQENGSYDLFVSFVGSSGSARVRIKNWNDGKLGITLGDNAPNDAPVLDRIIVGDLKPEKPIDYDELDNIVVGSEEAPDREDFLYGSAENDHIRSLGGNDEVDGKDGRDRIEGGAGEDILSGGDGDDVMLGGTDSDIIRGQKNNDRLYAETEYTLDAAYTLSNTQTGSGEKGDLLDGGAGNDTLVGNDGNDILMGGMGKDILLGLGGDDMIEGDLNIESFDRDWKINRSTSSKDNVTTYTRKYNFGTSPAEVAMAAGGDDVIASGSGKDWIFAGGGNDSIDGGADSDVIFGEAGSDTILGRDGDDVLQGDNSPERLDASLHGNDFLNGGGGNDALTGGGGSDYLAGGAGMDVLIGDDKGIPLPYQGDDFLDGGADADRLIGGGGKDTLAGGAGNDELYGGAGDDTYLGVEEGDLINDLEGNNIIMLADTGSSGIPAGALARLSDTAVNSGAQSPNTPSAVTWLGDSGVLRVSLGNDGALDLRNALYGMAAQIQFDHGNNSISLETWVSENLREAVVLDLSSITVDSGQPVVQAYGGAGADFIQGGGNNDNLKGYGGNDFLLGDTGDDLITGGTGNDALFGQVGNDTLQGGAGADRYTGGGGTDIYSFNRGDGADTITAAASEDAAGDEVQLGTGIAASDLRFFALADGSLLMRIGDTQDSILFESWFNQGPNTSALRFSDHSLLNASEVGALAESILGGTSSDDNLLGTIADDRMEGNAGDDTLDGSAGDDILIGGEGTDTYLFGWMSAGNDVAVEVADGMSIVALTEGVMLADLRHERIGNDLVLTLHGGGAALTLQDYFVSPHIWTIREENGAVINITDWLTASESDTDITQLQADFLDTARAQWVNDLLNSRFQADFGTYARIDDATYRAESVAASETEIVLQHFALLDTAVDTAVIQRQSDSSDDSSTTTDLINASLPSAPEANPSSERKFIPIAEWGRLLKELGATGTSTEGLVLVYDNGVLIGFITGGQAATSSTSGELRDYWQTTTTINTQVERIQGGDSDNVIIGYKYGNGYQYNDGYGQSDIALASEISLIDGGGGDDTLYASGKIALNNEMYYFTDVAPNIGGFLYGNTGNDTLYGNYARDTLAGGDGDDFLDGKFSQDTYVILAGESGFDTIWDTGTQLWQIGSNGDKDGVSSHLNDTLEAKPVAQDVLRLAGINPGDIAVTPGQRVVEGVRAVRYEGNEPSDIETLYSQTTHATIVLSWTGGGVEIVLPNSIDLPGMGLERIQFGDGSELTMPELIALAGSALIIDPQEMNNHIAGSNGNDVIYGEGGNDTLADGDGDDILNGGAGNDILTGGTGSDTYLFGKDSGQDMIDSEDTTAGKIDSVLFDDGITPDQVRVSRSGNDLILALIGTSDTLTIRNYLENEGINPFSVEQIRFNEDGVIWDPATIKTKLESNRAPELSIALPDQKATKGNIFSYTVAPDTFADPDDSDMLTFSAALADGSALPSWLDFDPESLTFSGTPDSTGLLSVQVSAKDTGNLIAADTFDIDISDLELTSNGTSGADKLIGSNGNDILNGLGGNDSLTGGAGNDRLNGGAGNDSMAGGTGDDVYTVNSALDIVMENFGEGTDTVRSSINYTLGANVENLHLTGTGVIEGTGNELDNELTGNSASNMLTGNSGNDKLDGKEGSDELIGGSGDDVYVVDNAGDLIIELSAEGIDKVRSSVSFTLGANIEDLVLTGSAAINGTGNEMNNVLTGNSAGNTLQGETGNDRLNGKEGADILIGGSGNDVYIFGRNYGIDTLIDHDSAPGNFDTVRFLPGISVDQIWFQRAGNNLEASVIGTMDKVVIDDWYLGSVNHIERFKTSDGLTLRDWQVDDLVNAMADFALPDLGETILPPDYASILSATIASHWG</sequence>
<keyword evidence="7" id="KW-0843">Virulence</keyword>
<evidence type="ECO:0000256" key="2">
    <source>
        <dbReference type="ARBA" id="ARBA00004613"/>
    </source>
</evidence>
<proteinExistence type="predicted"/>
<feature type="region of interest" description="Disordered" evidence="9">
    <location>
        <begin position="2197"/>
        <end position="2216"/>
    </location>
</feature>
<evidence type="ECO:0000313" key="11">
    <source>
        <dbReference type="EMBL" id="SEO73147.1"/>
    </source>
</evidence>
<feature type="compositionally biased region" description="Basic and acidic residues" evidence="9">
    <location>
        <begin position="679"/>
        <end position="689"/>
    </location>
</feature>
<keyword evidence="6" id="KW-0106">Calcium</keyword>
<dbReference type="Pfam" id="PF06594">
    <property type="entry name" value="HCBP_related"/>
    <property type="match status" value="2"/>
</dbReference>
<keyword evidence="12" id="KW-1185">Reference proteome</keyword>
<dbReference type="InterPro" id="IPR050557">
    <property type="entry name" value="RTX_toxin/Mannuronan_C5-epim"/>
</dbReference>
<dbReference type="InterPro" id="IPR003995">
    <property type="entry name" value="RTX_toxin_determinant-A"/>
</dbReference>
<feature type="domain" description="Dystroglycan-type cadherin-like" evidence="10">
    <location>
        <begin position="1987"/>
        <end position="2085"/>
    </location>
</feature>
<dbReference type="SUPFAM" id="SSF51120">
    <property type="entry name" value="beta-Roll"/>
    <property type="match status" value="11"/>
</dbReference>
<evidence type="ECO:0000256" key="1">
    <source>
        <dbReference type="ARBA" id="ARBA00004370"/>
    </source>
</evidence>
<feature type="region of interest" description="Disordered" evidence="9">
    <location>
        <begin position="1479"/>
        <end position="1507"/>
    </location>
</feature>
<evidence type="ECO:0000259" key="10">
    <source>
        <dbReference type="SMART" id="SM00736"/>
    </source>
</evidence>
<feature type="region of interest" description="Disordered" evidence="9">
    <location>
        <begin position="671"/>
        <end position="703"/>
    </location>
</feature>
<dbReference type="GO" id="GO:0005509">
    <property type="term" value="F:calcium ion binding"/>
    <property type="evidence" value="ECO:0007669"/>
    <property type="project" value="InterPro"/>
</dbReference>
<dbReference type="PROSITE" id="PS00330">
    <property type="entry name" value="HEMOLYSIN_CALCIUM"/>
    <property type="match status" value="13"/>
</dbReference>
<evidence type="ECO:0000256" key="4">
    <source>
        <dbReference type="ARBA" id="ARBA00022656"/>
    </source>
</evidence>
<keyword evidence="8" id="KW-0472">Membrane</keyword>
<dbReference type="EMBL" id="FODO01000016">
    <property type="protein sequence ID" value="SEO73147.1"/>
    <property type="molecule type" value="Genomic_DNA"/>
</dbReference>
<dbReference type="GO" id="GO:0016020">
    <property type="term" value="C:membrane"/>
    <property type="evidence" value="ECO:0007669"/>
    <property type="project" value="UniProtKB-SubCell"/>
</dbReference>
<dbReference type="SMART" id="SM00736">
    <property type="entry name" value="CADG"/>
    <property type="match status" value="1"/>
</dbReference>
<dbReference type="InterPro" id="IPR015919">
    <property type="entry name" value="Cadherin-like_sf"/>
</dbReference>
<evidence type="ECO:0000256" key="9">
    <source>
        <dbReference type="SAM" id="MobiDB-lite"/>
    </source>
</evidence>
<accession>A0A1H8S3M2</accession>
<dbReference type="InterPro" id="IPR018511">
    <property type="entry name" value="Hemolysin-typ_Ca-bd_CS"/>
</dbReference>
<dbReference type="Proteomes" id="UP000198814">
    <property type="component" value="Unassembled WGS sequence"/>
</dbReference>
<dbReference type="InterPro" id="IPR013783">
    <property type="entry name" value="Ig-like_fold"/>
</dbReference>
<dbReference type="PANTHER" id="PTHR38340:SF1">
    <property type="entry name" value="S-LAYER PROTEIN"/>
    <property type="match status" value="1"/>
</dbReference>
<evidence type="ECO:0000256" key="5">
    <source>
        <dbReference type="ARBA" id="ARBA00022737"/>
    </source>
</evidence>
<keyword evidence="4" id="KW-0800">Toxin</keyword>
<organism evidence="11 12">
    <name type="scientific">Nitrosomonas oligotropha</name>
    <dbReference type="NCBI Taxonomy" id="42354"/>
    <lineage>
        <taxon>Bacteria</taxon>
        <taxon>Pseudomonadati</taxon>
        <taxon>Pseudomonadota</taxon>
        <taxon>Betaproteobacteria</taxon>
        <taxon>Nitrosomonadales</taxon>
        <taxon>Nitrosomonadaceae</taxon>
        <taxon>Nitrosomonas</taxon>
    </lineage>
</organism>
<reference evidence="12" key="1">
    <citation type="submission" date="2016-10" db="EMBL/GenBank/DDBJ databases">
        <authorList>
            <person name="Varghese N."/>
            <person name="Submissions S."/>
        </authorList>
    </citation>
    <scope>NUCLEOTIDE SEQUENCE [LARGE SCALE GENOMIC DNA]</scope>
    <source>
        <strain evidence="12">Nm76</strain>
    </source>
</reference>
<gene>
    <name evidence="11" type="ORF">SAMN05216333_11666</name>
</gene>
<dbReference type="Gene3D" id="2.150.10.10">
    <property type="entry name" value="Serralysin-like metalloprotease, C-terminal"/>
    <property type="match status" value="10"/>
</dbReference>
<feature type="compositionally biased region" description="Polar residues" evidence="9">
    <location>
        <begin position="2197"/>
        <end position="2208"/>
    </location>
</feature>
<evidence type="ECO:0000256" key="6">
    <source>
        <dbReference type="ARBA" id="ARBA00022837"/>
    </source>
</evidence>
<dbReference type="GO" id="GO:0090729">
    <property type="term" value="F:toxin activity"/>
    <property type="evidence" value="ECO:0007669"/>
    <property type="project" value="UniProtKB-KW"/>
</dbReference>
<evidence type="ECO:0000256" key="3">
    <source>
        <dbReference type="ARBA" id="ARBA00022525"/>
    </source>
</evidence>
<dbReference type="PRINTS" id="PR01488">
    <property type="entry name" value="RTXTOXINA"/>
</dbReference>
<evidence type="ECO:0000256" key="8">
    <source>
        <dbReference type="ARBA" id="ARBA00023136"/>
    </source>
</evidence>
<evidence type="ECO:0000313" key="12">
    <source>
        <dbReference type="Proteomes" id="UP000198814"/>
    </source>
</evidence>
<dbReference type="InterPro" id="IPR029058">
    <property type="entry name" value="AB_hydrolase_fold"/>
</dbReference>
<dbReference type="PANTHER" id="PTHR38340">
    <property type="entry name" value="S-LAYER PROTEIN"/>
    <property type="match status" value="1"/>
</dbReference>
<dbReference type="GO" id="GO:0005576">
    <property type="term" value="C:extracellular region"/>
    <property type="evidence" value="ECO:0007669"/>
    <property type="project" value="UniProtKB-SubCell"/>
</dbReference>
<dbReference type="Gene3D" id="3.40.50.1820">
    <property type="entry name" value="alpha/beta hydrolase"/>
    <property type="match status" value="1"/>
</dbReference>
<dbReference type="SUPFAM" id="SSF53474">
    <property type="entry name" value="alpha/beta-Hydrolases"/>
    <property type="match status" value="1"/>
</dbReference>
<keyword evidence="5" id="KW-0677">Repeat</keyword>
<keyword evidence="3" id="KW-0964">Secreted</keyword>
<comment type="subcellular location">
    <subcellularLocation>
        <location evidence="1">Membrane</location>
    </subcellularLocation>
    <subcellularLocation>
        <location evidence="2">Secreted</location>
    </subcellularLocation>
</comment>
<dbReference type="STRING" id="42354.SAMN05216333_11666"/>